<evidence type="ECO:0000256" key="9">
    <source>
        <dbReference type="PIRNR" id="PIRNR001589"/>
    </source>
</evidence>
<keyword evidence="6 10" id="KW-0061">Asparagine biosynthesis</keyword>
<sequence length="586" mass="65746">MCGILAVLGCSDDSQAKRVRVLELSRRLRHRGPDWSGIYQHGGNYLAHERLAIVDPDSGDQPLFNEDKTVVVTVNGEIYNHEELRKGLKNHKFRTGSDCDVIAHLYEEHGENFVDMLDGVFSFVLLDTKDNSFMVARDAIGVTSLYIGWGLDASVWISSEMKGLHEDCEHFEVFPPGHLYSSKSGGFKQWYNPPWYNESLIPSTPYEPLAVRRAFEDAVTKRLMSDVPFGVLLSGGLDSSLVASITARHLAGTKAAKRWGSQLHSFCVGLEGSPDLKAGKEVADYLGTVHHEFHFTVQDGIDAVEDVIYHVETYDVTTIRASTPMFLMSRKIKSLGVKMVLSGEGSDEIFGGYLYFHKAPNKQEFHQETCRKIKALHKYDCLRANKATSAFGLEARIPFLDKEFINTVMSLDPESKMIKPEEGRIEKWVLRRAFDDEERPYLPKHILYRQKEQFSDGVGYSWIDGLKAHTAENVNDKMMSNAAHIFPHNTPLTKEAYYYRMIFERFFPQNSARLTVPGGATVACSTAKAVEWDANWSNNMDPSGRAAIGVHLSAYDGNSKVAVSLPPLKTVEDMPKMMGQGVVIQT</sequence>
<dbReference type="EMBL" id="JAAMPC010000002">
    <property type="protein sequence ID" value="KAG2327970.1"/>
    <property type="molecule type" value="Genomic_DNA"/>
</dbReference>
<feature type="site" description="Important for beta-aspartyl-AMP intermediate formation" evidence="12">
    <location>
        <position position="344"/>
    </location>
</feature>
<dbReference type="OrthoDB" id="409189at2759"/>
<dbReference type="Pfam" id="PF13537">
    <property type="entry name" value="GATase_7"/>
    <property type="match status" value="1"/>
</dbReference>
<feature type="binding site" evidence="11">
    <location>
        <position position="268"/>
    </location>
    <ligand>
        <name>ATP</name>
        <dbReference type="ChEBI" id="CHEBI:30616"/>
    </ligand>
</feature>
<dbReference type="InterPro" id="IPR029055">
    <property type="entry name" value="Ntn_hydrolases_N"/>
</dbReference>
<dbReference type="EC" id="6.3.5.4" evidence="9"/>
<dbReference type="PANTHER" id="PTHR11772:SF48">
    <property type="entry name" value="ASPARAGINE SYNTHETASE [GLUTAMINE-HYDROLYZING] 1"/>
    <property type="match status" value="1"/>
</dbReference>
<dbReference type="CDD" id="cd00712">
    <property type="entry name" value="AsnB"/>
    <property type="match status" value="1"/>
</dbReference>
<keyword evidence="2" id="KW-0436">Ligase</keyword>
<comment type="catalytic activity">
    <reaction evidence="8 9">
        <text>L-aspartate + L-glutamine + ATP + H2O = L-asparagine + L-glutamate + AMP + diphosphate + H(+)</text>
        <dbReference type="Rhea" id="RHEA:12228"/>
        <dbReference type="ChEBI" id="CHEBI:15377"/>
        <dbReference type="ChEBI" id="CHEBI:15378"/>
        <dbReference type="ChEBI" id="CHEBI:29985"/>
        <dbReference type="ChEBI" id="CHEBI:29991"/>
        <dbReference type="ChEBI" id="CHEBI:30616"/>
        <dbReference type="ChEBI" id="CHEBI:33019"/>
        <dbReference type="ChEBI" id="CHEBI:58048"/>
        <dbReference type="ChEBI" id="CHEBI:58359"/>
        <dbReference type="ChEBI" id="CHEBI:456215"/>
        <dbReference type="EC" id="6.3.5.4"/>
    </reaction>
</comment>
<feature type="active site" description="For GATase activity" evidence="10">
    <location>
        <position position="2"/>
    </location>
</feature>
<dbReference type="InterPro" id="IPR006426">
    <property type="entry name" value="Asn_synth_AEB"/>
</dbReference>
<dbReference type="FunFam" id="3.40.50.620:FF:000055">
    <property type="entry name" value="Asparagine synthetase [glutamine-hydrolyzing]"/>
    <property type="match status" value="1"/>
</dbReference>
<keyword evidence="7 10" id="KW-0315">Glutamine amidotransferase</keyword>
<keyword evidence="15" id="KW-1185">Reference proteome</keyword>
<name>A0A8X8BAE1_BRACI</name>
<feature type="binding site" evidence="11">
    <location>
        <begin position="342"/>
        <end position="343"/>
    </location>
    <ligand>
        <name>ATP</name>
        <dbReference type="ChEBI" id="CHEBI:30616"/>
    </ligand>
</feature>
<feature type="binding site" evidence="11">
    <location>
        <position position="232"/>
    </location>
    <ligand>
        <name>ATP</name>
        <dbReference type="ChEBI" id="CHEBI:30616"/>
    </ligand>
</feature>
<feature type="binding site" evidence="11">
    <location>
        <position position="98"/>
    </location>
    <ligand>
        <name>L-glutamine</name>
        <dbReference type="ChEBI" id="CHEBI:58359"/>
    </ligand>
</feature>
<evidence type="ECO:0000256" key="3">
    <source>
        <dbReference type="ARBA" id="ARBA00022605"/>
    </source>
</evidence>
<reference evidence="14 15" key="1">
    <citation type="submission" date="2020-02" db="EMBL/GenBank/DDBJ databases">
        <authorList>
            <person name="Ma Q."/>
            <person name="Huang Y."/>
            <person name="Song X."/>
            <person name="Pei D."/>
        </authorList>
    </citation>
    <scope>NUCLEOTIDE SEQUENCE [LARGE SCALE GENOMIC DNA]</scope>
    <source>
        <strain evidence="14">Sxm20200214</strain>
        <tissue evidence="14">Leaf</tissue>
    </source>
</reference>
<evidence type="ECO:0000313" key="14">
    <source>
        <dbReference type="EMBL" id="KAG2327970.1"/>
    </source>
</evidence>
<evidence type="ECO:0000256" key="11">
    <source>
        <dbReference type="PIRSR" id="PIRSR001589-2"/>
    </source>
</evidence>
<evidence type="ECO:0000256" key="5">
    <source>
        <dbReference type="ARBA" id="ARBA00022840"/>
    </source>
</evidence>
<evidence type="ECO:0000256" key="10">
    <source>
        <dbReference type="PIRSR" id="PIRSR001589-1"/>
    </source>
</evidence>
<accession>A0A8X8BAE1</accession>
<gene>
    <name evidence="14" type="ORF">Bca52824_010698</name>
</gene>
<evidence type="ECO:0000256" key="12">
    <source>
        <dbReference type="PIRSR" id="PIRSR001589-3"/>
    </source>
</evidence>
<dbReference type="InterPro" id="IPR050795">
    <property type="entry name" value="Asn_Synthetase"/>
</dbReference>
<dbReference type="PANTHER" id="PTHR11772">
    <property type="entry name" value="ASPARAGINE SYNTHETASE"/>
    <property type="match status" value="1"/>
</dbReference>
<dbReference type="AlphaFoldDB" id="A0A8X8BAE1"/>
<dbReference type="GO" id="GO:0005829">
    <property type="term" value="C:cytosol"/>
    <property type="evidence" value="ECO:0007669"/>
    <property type="project" value="TreeGrafter"/>
</dbReference>
<feature type="domain" description="Glutamine amidotransferase type-2" evidence="13">
    <location>
        <begin position="2"/>
        <end position="185"/>
    </location>
</feature>
<dbReference type="InterPro" id="IPR033738">
    <property type="entry name" value="AsnB_N"/>
</dbReference>
<dbReference type="InterPro" id="IPR001962">
    <property type="entry name" value="Asn_synthase"/>
</dbReference>
<keyword evidence="4 9" id="KW-0547">Nucleotide-binding</keyword>
<dbReference type="Gene3D" id="3.40.50.620">
    <property type="entry name" value="HUPs"/>
    <property type="match status" value="1"/>
</dbReference>
<evidence type="ECO:0000259" key="13">
    <source>
        <dbReference type="PROSITE" id="PS51278"/>
    </source>
</evidence>
<evidence type="ECO:0000313" key="15">
    <source>
        <dbReference type="Proteomes" id="UP000886595"/>
    </source>
</evidence>
<evidence type="ECO:0000256" key="8">
    <source>
        <dbReference type="ARBA" id="ARBA00048741"/>
    </source>
</evidence>
<dbReference type="SUPFAM" id="SSF56235">
    <property type="entry name" value="N-terminal nucleophile aminohydrolases (Ntn hydrolases)"/>
    <property type="match status" value="1"/>
</dbReference>
<protein>
    <recommendedName>
        <fullName evidence="9">Asparagine synthetase [glutamine-hydrolyzing]</fullName>
        <ecNumber evidence="9">6.3.5.4</ecNumber>
    </recommendedName>
</protein>
<evidence type="ECO:0000256" key="1">
    <source>
        <dbReference type="ARBA" id="ARBA00005187"/>
    </source>
</evidence>
<evidence type="ECO:0000256" key="7">
    <source>
        <dbReference type="ARBA" id="ARBA00022962"/>
    </source>
</evidence>
<dbReference type="GO" id="GO:0004066">
    <property type="term" value="F:asparagine synthase (glutamine-hydrolyzing) activity"/>
    <property type="evidence" value="ECO:0007669"/>
    <property type="project" value="UniProtKB-EC"/>
</dbReference>
<organism evidence="14 15">
    <name type="scientific">Brassica carinata</name>
    <name type="common">Ethiopian mustard</name>
    <name type="synonym">Abyssinian cabbage</name>
    <dbReference type="NCBI Taxonomy" id="52824"/>
    <lineage>
        <taxon>Eukaryota</taxon>
        <taxon>Viridiplantae</taxon>
        <taxon>Streptophyta</taxon>
        <taxon>Embryophyta</taxon>
        <taxon>Tracheophyta</taxon>
        <taxon>Spermatophyta</taxon>
        <taxon>Magnoliopsida</taxon>
        <taxon>eudicotyledons</taxon>
        <taxon>Gunneridae</taxon>
        <taxon>Pentapetalae</taxon>
        <taxon>rosids</taxon>
        <taxon>malvids</taxon>
        <taxon>Brassicales</taxon>
        <taxon>Brassicaceae</taxon>
        <taxon>Brassiceae</taxon>
        <taxon>Brassica</taxon>
    </lineage>
</organism>
<dbReference type="InterPro" id="IPR014729">
    <property type="entry name" value="Rossmann-like_a/b/a_fold"/>
</dbReference>
<comment type="pathway">
    <text evidence="1">Amino-acid biosynthesis; L-asparagine biosynthesis; L-asparagine from L-aspartate (L-Gln route): step 1/1.</text>
</comment>
<dbReference type="PIRSF" id="PIRSF001589">
    <property type="entry name" value="Asn_synthetase_glu-h"/>
    <property type="match status" value="1"/>
</dbReference>
<dbReference type="GO" id="GO:0006529">
    <property type="term" value="P:asparagine biosynthetic process"/>
    <property type="evidence" value="ECO:0007669"/>
    <property type="project" value="UniProtKB-KW"/>
</dbReference>
<dbReference type="GO" id="GO:0006950">
    <property type="term" value="P:response to stress"/>
    <property type="evidence" value="ECO:0007669"/>
    <property type="project" value="UniProtKB-ARBA"/>
</dbReference>
<dbReference type="InterPro" id="IPR017932">
    <property type="entry name" value="GATase_2_dom"/>
</dbReference>
<dbReference type="FunFam" id="3.60.20.10:FF:000024">
    <property type="entry name" value="Asparagine synthetase [glutamine-hydrolyzing]"/>
    <property type="match status" value="1"/>
</dbReference>
<dbReference type="Gene3D" id="3.60.20.10">
    <property type="entry name" value="Glutamine Phosphoribosylpyrophosphate, subunit 1, domain 1"/>
    <property type="match status" value="1"/>
</dbReference>
<evidence type="ECO:0000256" key="6">
    <source>
        <dbReference type="ARBA" id="ARBA00022888"/>
    </source>
</evidence>
<comment type="caution">
    <text evidence="14">The sequence shown here is derived from an EMBL/GenBank/DDBJ whole genome shotgun (WGS) entry which is preliminary data.</text>
</comment>
<evidence type="ECO:0000256" key="2">
    <source>
        <dbReference type="ARBA" id="ARBA00022598"/>
    </source>
</evidence>
<evidence type="ECO:0000256" key="4">
    <source>
        <dbReference type="ARBA" id="ARBA00022741"/>
    </source>
</evidence>
<dbReference type="SUPFAM" id="SSF52402">
    <property type="entry name" value="Adenine nucleotide alpha hydrolases-like"/>
    <property type="match status" value="1"/>
</dbReference>
<dbReference type="NCBIfam" id="NF006949">
    <property type="entry name" value="PRK09431.1"/>
    <property type="match status" value="1"/>
</dbReference>
<dbReference type="PROSITE" id="PS51278">
    <property type="entry name" value="GATASE_TYPE_2"/>
    <property type="match status" value="1"/>
</dbReference>
<dbReference type="Pfam" id="PF00733">
    <property type="entry name" value="Asn_synthase"/>
    <property type="match status" value="1"/>
</dbReference>
<keyword evidence="5 9" id="KW-0067">ATP-binding</keyword>
<keyword evidence="3 10" id="KW-0028">Amino-acid biosynthesis</keyword>
<proteinExistence type="predicted"/>
<dbReference type="Proteomes" id="UP000886595">
    <property type="component" value="Unassembled WGS sequence"/>
</dbReference>
<dbReference type="GO" id="GO:0005524">
    <property type="term" value="F:ATP binding"/>
    <property type="evidence" value="ECO:0007669"/>
    <property type="project" value="UniProtKB-KW"/>
</dbReference>
<dbReference type="CDD" id="cd01991">
    <property type="entry name" value="Asn_synthase_B_C"/>
    <property type="match status" value="1"/>
</dbReference>